<dbReference type="Pfam" id="PF00144">
    <property type="entry name" value="Beta-lactamase"/>
    <property type="match status" value="1"/>
</dbReference>
<evidence type="ECO:0000259" key="2">
    <source>
        <dbReference type="Pfam" id="PF00144"/>
    </source>
</evidence>
<organism evidence="3 4">
    <name type="scientific">Yinghuangia aomiensis</name>
    <dbReference type="NCBI Taxonomy" id="676205"/>
    <lineage>
        <taxon>Bacteria</taxon>
        <taxon>Bacillati</taxon>
        <taxon>Actinomycetota</taxon>
        <taxon>Actinomycetes</taxon>
        <taxon>Kitasatosporales</taxon>
        <taxon>Streptomycetaceae</taxon>
        <taxon>Yinghuangia</taxon>
    </lineage>
</organism>
<reference evidence="4" key="1">
    <citation type="journal article" date="2019" name="Int. J. Syst. Evol. Microbiol.">
        <title>The Global Catalogue of Microorganisms (GCM) 10K type strain sequencing project: providing services to taxonomists for standard genome sequencing and annotation.</title>
        <authorList>
            <consortium name="The Broad Institute Genomics Platform"/>
            <consortium name="The Broad Institute Genome Sequencing Center for Infectious Disease"/>
            <person name="Wu L."/>
            <person name="Ma J."/>
        </authorList>
    </citation>
    <scope>NUCLEOTIDE SEQUENCE [LARGE SCALE GENOMIC DNA]</scope>
    <source>
        <strain evidence="4">JCM 17986</strain>
    </source>
</reference>
<proteinExistence type="predicted"/>
<feature type="chain" id="PRO_5046930151" evidence="1">
    <location>
        <begin position="27"/>
        <end position="386"/>
    </location>
</feature>
<name>A0ABP9IFE8_9ACTN</name>
<accession>A0ABP9IFE8</accession>
<evidence type="ECO:0000313" key="4">
    <source>
        <dbReference type="Proteomes" id="UP001500466"/>
    </source>
</evidence>
<dbReference type="RefSeq" id="WP_345680984.1">
    <property type="nucleotide sequence ID" value="NZ_BAABHS010000061.1"/>
</dbReference>
<dbReference type="InterPro" id="IPR050491">
    <property type="entry name" value="AmpC-like"/>
</dbReference>
<dbReference type="Proteomes" id="UP001500466">
    <property type="component" value="Unassembled WGS sequence"/>
</dbReference>
<dbReference type="PANTHER" id="PTHR46825:SF7">
    <property type="entry name" value="D-ALANYL-D-ALANINE CARBOXYPEPTIDASE"/>
    <property type="match status" value="1"/>
</dbReference>
<evidence type="ECO:0000256" key="1">
    <source>
        <dbReference type="SAM" id="SignalP"/>
    </source>
</evidence>
<gene>
    <name evidence="3" type="ORF">GCM10023205_81970</name>
</gene>
<dbReference type="EMBL" id="BAABHS010000061">
    <property type="protein sequence ID" value="GAA4996379.1"/>
    <property type="molecule type" value="Genomic_DNA"/>
</dbReference>
<feature type="signal peptide" evidence="1">
    <location>
        <begin position="1"/>
        <end position="26"/>
    </location>
</feature>
<dbReference type="PANTHER" id="PTHR46825">
    <property type="entry name" value="D-ALANYL-D-ALANINE-CARBOXYPEPTIDASE/ENDOPEPTIDASE AMPH"/>
    <property type="match status" value="1"/>
</dbReference>
<keyword evidence="1" id="KW-0732">Signal</keyword>
<keyword evidence="3" id="KW-0378">Hydrolase</keyword>
<sequence>MRKLRNVLLGAAVGLAVMAGTTPAHADNASAVAALQNGANQGAATDYPGVVGALRDGSTVTNVAAGYSINGSSAPADPTSKYRIGSNTKLYTSTVVLQLEAEGKLSIDDTVAKYLPNAVNSNGYDGHNITIRQLLSHTSGLPEYADYKVLPFISLAWWYYYNDLRGSHYTPQNLVDTALLVTPGTPGPHAWHYANTNYILAGMIIQAVTGHDPSVEIQNRIITPLGLSGTSFPVSDTNIYGNFLHGWRLNADGTRSDVSASNVELFWSAGAMISTAQDQASFVSALLGGQLLPPAQMTELKTTVATPSPTDTYGLGITRVVLTECGNKVVWAHGGNILGYHNKWYASEDGTKVAVLAGNENHGGDDTPGQLALKTGTRNAVCRLLS</sequence>
<dbReference type="GO" id="GO:0016787">
    <property type="term" value="F:hydrolase activity"/>
    <property type="evidence" value="ECO:0007669"/>
    <property type="project" value="UniProtKB-KW"/>
</dbReference>
<protein>
    <submittedName>
        <fullName evidence="3">Serine hydrolase domain-containing protein</fullName>
    </submittedName>
</protein>
<dbReference type="InterPro" id="IPR012338">
    <property type="entry name" value="Beta-lactam/transpept-like"/>
</dbReference>
<dbReference type="InterPro" id="IPR001466">
    <property type="entry name" value="Beta-lactam-related"/>
</dbReference>
<dbReference type="SUPFAM" id="SSF56601">
    <property type="entry name" value="beta-lactamase/transpeptidase-like"/>
    <property type="match status" value="1"/>
</dbReference>
<feature type="domain" description="Beta-lactamase-related" evidence="2">
    <location>
        <begin position="44"/>
        <end position="366"/>
    </location>
</feature>
<evidence type="ECO:0000313" key="3">
    <source>
        <dbReference type="EMBL" id="GAA4996379.1"/>
    </source>
</evidence>
<keyword evidence="4" id="KW-1185">Reference proteome</keyword>
<comment type="caution">
    <text evidence="3">The sequence shown here is derived from an EMBL/GenBank/DDBJ whole genome shotgun (WGS) entry which is preliminary data.</text>
</comment>
<dbReference type="Gene3D" id="3.40.710.10">
    <property type="entry name" value="DD-peptidase/beta-lactamase superfamily"/>
    <property type="match status" value="1"/>
</dbReference>